<organism evidence="1 2">
    <name type="scientific">Mesobacillus maritimus</name>
    <dbReference type="NCBI Taxonomy" id="1643336"/>
    <lineage>
        <taxon>Bacteria</taxon>
        <taxon>Bacillati</taxon>
        <taxon>Bacillota</taxon>
        <taxon>Bacilli</taxon>
        <taxon>Bacillales</taxon>
        <taxon>Bacillaceae</taxon>
        <taxon>Mesobacillus</taxon>
    </lineage>
</organism>
<gene>
    <name evidence="1" type="ORF">H0185_11220</name>
</gene>
<dbReference type="RefSeq" id="WP_221873583.1">
    <property type="nucleotide sequence ID" value="NZ_JACWFH010000012.1"/>
</dbReference>
<dbReference type="Pfam" id="PF13376">
    <property type="entry name" value="OmdA"/>
    <property type="match status" value="1"/>
</dbReference>
<comment type="caution">
    <text evidence="1">The sequence shown here is derived from an EMBL/GenBank/DDBJ whole genome shotgun (WGS) entry which is preliminary data.</text>
</comment>
<protein>
    <submittedName>
        <fullName evidence="1">YdeI/OmpD-associated family protein</fullName>
    </submittedName>
</protein>
<evidence type="ECO:0000313" key="2">
    <source>
        <dbReference type="Proteomes" id="UP000769780"/>
    </source>
</evidence>
<accession>A0ABS7K584</accession>
<keyword evidence="2" id="KW-1185">Reference proteome</keyword>
<evidence type="ECO:0000313" key="1">
    <source>
        <dbReference type="EMBL" id="MBY0097364.1"/>
    </source>
</evidence>
<reference evidence="1 2" key="1">
    <citation type="submission" date="2020-07" db="EMBL/GenBank/DDBJ databases">
        <title>Fungal Genomes of the International Space Station.</title>
        <authorList>
            <person name="Seuylemezian A."/>
            <person name="Singh N.K."/>
            <person name="Wood J."/>
            <person name="Venkateswaran K."/>
        </authorList>
    </citation>
    <scope>NUCLEOTIDE SEQUENCE [LARGE SCALE GENOMIC DNA]</scope>
    <source>
        <strain evidence="1 2">PL-B2</strain>
    </source>
</reference>
<dbReference type="Proteomes" id="UP000769780">
    <property type="component" value="Unassembled WGS sequence"/>
</dbReference>
<dbReference type="EMBL" id="JACWFH010000012">
    <property type="protein sequence ID" value="MBY0097364.1"/>
    <property type="molecule type" value="Genomic_DNA"/>
</dbReference>
<dbReference type="SUPFAM" id="SSF53335">
    <property type="entry name" value="S-adenosyl-L-methionine-dependent methyltransferases"/>
    <property type="match status" value="1"/>
</dbReference>
<dbReference type="InterPro" id="IPR029063">
    <property type="entry name" value="SAM-dependent_MTases_sf"/>
</dbReference>
<name>A0ABS7K584_9BACI</name>
<sequence length="225" mass="26793">MISQKDVIEKLSLAKYPKKVILNIPEDIEDFRELDYDVEFTKDHYDLIFAFVFTIEEYEQHLKEVIDKNLLKENGYLYFAYPKKGNKKYDQYIERDVIYTEKYYNEERFIHGSTLKFARMASFNDVFTVIGIKAQPEKKKATTTTKASQCVDDYIEHIDDLKKHFADNEAILKIYNELTPGYQKDWARYVYSAKRQATREKRLGEMETVLAAGYKTMELYRQRGK</sequence>
<proteinExistence type="predicted"/>